<dbReference type="Proteomes" id="UP001370100">
    <property type="component" value="Unassembled WGS sequence"/>
</dbReference>
<dbReference type="Gene3D" id="3.30.530.20">
    <property type="match status" value="1"/>
</dbReference>
<dbReference type="SUPFAM" id="SSF55961">
    <property type="entry name" value="Bet v1-like"/>
    <property type="match status" value="1"/>
</dbReference>
<proteinExistence type="predicted"/>
<evidence type="ECO:0008006" key="3">
    <source>
        <dbReference type="Google" id="ProtNLM"/>
    </source>
</evidence>
<evidence type="ECO:0000313" key="2">
    <source>
        <dbReference type="Proteomes" id="UP001370100"/>
    </source>
</evidence>
<dbReference type="EMBL" id="JBBEGL010000001">
    <property type="protein sequence ID" value="MEJ2884952.1"/>
    <property type="molecule type" value="Genomic_DNA"/>
</dbReference>
<name>A0ABU8MXX5_9PSEU</name>
<reference evidence="1 2" key="1">
    <citation type="submission" date="2024-03" db="EMBL/GenBank/DDBJ databases">
        <title>Actinomycetospora sp. OC33-EN06, a novel actinomycete isolated from wild orchid (Aerides multiflora).</title>
        <authorList>
            <person name="Suriyachadkun C."/>
        </authorList>
    </citation>
    <scope>NUCLEOTIDE SEQUENCE [LARGE SCALE GENOMIC DNA]</scope>
    <source>
        <strain evidence="1 2">OC33-EN06</strain>
    </source>
</reference>
<protein>
    <recommendedName>
        <fullName evidence="3">Polyketide cyclase/dehydrase/lipid transport protein</fullName>
    </recommendedName>
</protein>
<comment type="caution">
    <text evidence="1">The sequence shown here is derived from an EMBL/GenBank/DDBJ whole genome shotgun (WGS) entry which is preliminary data.</text>
</comment>
<gene>
    <name evidence="1" type="ORF">WCD41_00710</name>
</gene>
<keyword evidence="2" id="KW-1185">Reference proteome</keyword>
<evidence type="ECO:0000313" key="1">
    <source>
        <dbReference type="EMBL" id="MEJ2884952.1"/>
    </source>
</evidence>
<dbReference type="RefSeq" id="WP_337711448.1">
    <property type="nucleotide sequence ID" value="NZ_JBBEGL010000001.1"/>
</dbReference>
<dbReference type="InterPro" id="IPR023393">
    <property type="entry name" value="START-like_dom_sf"/>
</dbReference>
<accession>A0ABU8MXX5</accession>
<organism evidence="1 2">
    <name type="scientific">Actinomycetospora aeridis</name>
    <dbReference type="NCBI Taxonomy" id="3129231"/>
    <lineage>
        <taxon>Bacteria</taxon>
        <taxon>Bacillati</taxon>
        <taxon>Actinomycetota</taxon>
        <taxon>Actinomycetes</taxon>
        <taxon>Pseudonocardiales</taxon>
        <taxon>Pseudonocardiaceae</taxon>
        <taxon>Actinomycetospora</taxon>
    </lineage>
</organism>
<sequence length="164" mass="18183">MPRTWGFVRTSHVAAPPDAVWRRMVSPDGINDEMWPWLTMSAPRGAGDLTIDGLPLGVPVGRAWLRLGGVVPFEYDDLVITELEPGRRFREESTMATMRRWGHERTVTAGAGGGATVTDRVDFAPRVAPAWIAPLLRPVLAAFFAHRHRRLVRHFAGPPSRGRG</sequence>